<organism evidence="1 2">
    <name type="scientific">Dorea formicigenerans</name>
    <dbReference type="NCBI Taxonomy" id="39486"/>
    <lineage>
        <taxon>Bacteria</taxon>
        <taxon>Bacillati</taxon>
        <taxon>Bacillota</taxon>
        <taxon>Clostridia</taxon>
        <taxon>Lachnospirales</taxon>
        <taxon>Lachnospiraceae</taxon>
        <taxon>Dorea</taxon>
    </lineage>
</organism>
<gene>
    <name evidence="1" type="ORF">DXB12_14830</name>
</gene>
<evidence type="ECO:0000313" key="2">
    <source>
        <dbReference type="Proteomes" id="UP000261055"/>
    </source>
</evidence>
<accession>A0A3E5GPG6</accession>
<proteinExistence type="predicted"/>
<dbReference type="Proteomes" id="UP000261055">
    <property type="component" value="Unassembled WGS sequence"/>
</dbReference>
<dbReference type="AlphaFoldDB" id="A0A3E5GPG6"/>
<dbReference type="EMBL" id="QSVQ01000023">
    <property type="protein sequence ID" value="RGO47162.1"/>
    <property type="molecule type" value="Genomic_DNA"/>
</dbReference>
<evidence type="ECO:0000313" key="1">
    <source>
        <dbReference type="EMBL" id="RGO47162.1"/>
    </source>
</evidence>
<reference evidence="1 2" key="1">
    <citation type="submission" date="2018-08" db="EMBL/GenBank/DDBJ databases">
        <title>A genome reference for cultivated species of the human gut microbiota.</title>
        <authorList>
            <person name="Zou Y."/>
            <person name="Xue W."/>
            <person name="Luo G."/>
        </authorList>
    </citation>
    <scope>NUCLEOTIDE SEQUENCE [LARGE SCALE GENOMIC DNA]</scope>
    <source>
        <strain evidence="1 2">OM02-12</strain>
    </source>
</reference>
<dbReference type="InterPro" id="IPR049725">
    <property type="entry name" value="STM3845-like"/>
</dbReference>
<comment type="caution">
    <text evidence="1">The sequence shown here is derived from an EMBL/GenBank/DDBJ whole genome shotgun (WGS) entry which is preliminary data.</text>
</comment>
<dbReference type="NCBIfam" id="NF038232">
    <property type="entry name" value="STM3845_fam"/>
    <property type="match status" value="1"/>
</dbReference>
<name>A0A3E5GPG6_9FIRM</name>
<dbReference type="RefSeq" id="WP_117614192.1">
    <property type="nucleotide sequence ID" value="NZ_JBBNJA010000011.1"/>
</dbReference>
<protein>
    <submittedName>
        <fullName evidence="1">Uncharacterized protein</fullName>
    </submittedName>
</protein>
<sequence length="315" mass="36838">MDILEDNVICSLVDKLKLRVRKKAVSSKEQEALSAPRFIFVCGKELVDGEDTIRNYTIKTLRKYKVSNHYGTQNELTLCIIAEKLYVQDLSEDIFSFEKMLAEISDRIIIIAESPGTFCELGAFVMDEKCREKTTVINEDNEAYKDSFITKGPIKKLESLDEKSIILHNGLSRVKNSHEYNYKVRQIAEADLVININKESKEVDLKSLIYELANIIELFQPLEYFEIETIYKKLKGFQSYRIKNTTGHKIRNIKQVLVLMEKMGMLKKREGYYILNDNISCYNVLFTITRKEFNDFRIQFLNRLNKCQKSRMEIL</sequence>
<keyword evidence="2" id="KW-1185">Reference proteome</keyword>